<reference evidence="5" key="3">
    <citation type="submission" date="2015-06" db="UniProtKB">
        <authorList>
            <consortium name="EnsemblMetazoa"/>
        </authorList>
    </citation>
    <scope>IDENTIFICATION</scope>
</reference>
<keyword evidence="1" id="KW-1015">Disulfide bond</keyword>
<accession>T1F3M1</accession>
<evidence type="ECO:0008006" key="7">
    <source>
        <dbReference type="Google" id="ProtNLM"/>
    </source>
</evidence>
<dbReference type="InParanoid" id="T1F3M1"/>
<dbReference type="CDD" id="cd22823">
    <property type="entry name" value="Gal_Rha_Lectin"/>
    <property type="match status" value="1"/>
</dbReference>
<evidence type="ECO:0000313" key="5">
    <source>
        <dbReference type="EnsemblMetazoa" id="HelroP170946"/>
    </source>
</evidence>
<dbReference type="KEGG" id="hro:HELRODRAFT_170946"/>
<dbReference type="EMBL" id="AMQM01003709">
    <property type="status" value="NOT_ANNOTATED_CDS"/>
    <property type="molecule type" value="Genomic_DNA"/>
</dbReference>
<evidence type="ECO:0000313" key="6">
    <source>
        <dbReference type="Proteomes" id="UP000015101"/>
    </source>
</evidence>
<dbReference type="Pfam" id="PF00431">
    <property type="entry name" value="CUB"/>
    <property type="match status" value="1"/>
</dbReference>
<evidence type="ECO:0000259" key="3">
    <source>
        <dbReference type="Pfam" id="PF02140"/>
    </source>
</evidence>
<protein>
    <recommendedName>
        <fullName evidence="7">SUEL-type lectin domain-containing protein</fullName>
    </recommendedName>
</protein>
<dbReference type="Gene3D" id="2.60.120.740">
    <property type="match status" value="1"/>
</dbReference>
<evidence type="ECO:0000259" key="2">
    <source>
        <dbReference type="Pfam" id="PF00431"/>
    </source>
</evidence>
<sequence length="342" mass="38625">MTLTIKMTLTMKVTLGILRTSTLQTLQQPYNLPSENIRTPRNLCHAIFLLCLHTVTEFDSPSATATTTTTTTTTSSTTTTTFKSNLTDYCPYDYFTATCPEDSLIIMTEANYGRMRQGLCINEHSIGCTADIINYMDSICSGKPKCQVGVSDHSMHRLQTCAKDMLSYLQASYICVYGYLASYYTHKMGQGTEACPWKIEVKPGQQIQLVLLDFSIANRYKTDMREVNINNNNHNNHHHHLQHLSSNNINNIDDNNHDHNQRHQHPIVSDYCHVYAHVVEPEITSGADRKWNVCAGSSRSSVVYTSRTNRVLVEVSEYVVVERQINFMIKYKSTSLSASVPA</sequence>
<dbReference type="OrthoDB" id="6045564at2759"/>
<reference evidence="6" key="1">
    <citation type="submission" date="2012-12" db="EMBL/GenBank/DDBJ databases">
        <authorList>
            <person name="Hellsten U."/>
            <person name="Grimwood J."/>
            <person name="Chapman J.A."/>
            <person name="Shapiro H."/>
            <person name="Aerts A."/>
            <person name="Otillar R.P."/>
            <person name="Terry A.Y."/>
            <person name="Boore J.L."/>
            <person name="Simakov O."/>
            <person name="Marletaz F."/>
            <person name="Cho S.-J."/>
            <person name="Edsinger-Gonzales E."/>
            <person name="Havlak P."/>
            <person name="Kuo D.-H."/>
            <person name="Larsson T."/>
            <person name="Lv J."/>
            <person name="Arendt D."/>
            <person name="Savage R."/>
            <person name="Osoegawa K."/>
            <person name="de Jong P."/>
            <person name="Lindberg D.R."/>
            <person name="Seaver E.C."/>
            <person name="Weisblat D.A."/>
            <person name="Putnam N.H."/>
            <person name="Grigoriev I.V."/>
            <person name="Rokhsar D.S."/>
        </authorList>
    </citation>
    <scope>NUCLEOTIDE SEQUENCE</scope>
</reference>
<dbReference type="Proteomes" id="UP000015101">
    <property type="component" value="Unassembled WGS sequence"/>
</dbReference>
<name>T1F3M1_HELRO</name>
<dbReference type="GO" id="GO:0030246">
    <property type="term" value="F:carbohydrate binding"/>
    <property type="evidence" value="ECO:0007669"/>
    <property type="project" value="InterPro"/>
</dbReference>
<dbReference type="AlphaFoldDB" id="T1F3M1"/>
<dbReference type="SUPFAM" id="SSF49854">
    <property type="entry name" value="Spermadhesin, CUB domain"/>
    <property type="match status" value="1"/>
</dbReference>
<gene>
    <name evidence="5" type="primary">20203420</name>
    <name evidence="4" type="ORF">HELRODRAFT_170946</name>
</gene>
<evidence type="ECO:0000256" key="1">
    <source>
        <dbReference type="ARBA" id="ARBA00023157"/>
    </source>
</evidence>
<dbReference type="InterPro" id="IPR000859">
    <property type="entry name" value="CUB_dom"/>
</dbReference>
<dbReference type="CTD" id="20203420"/>
<dbReference type="InterPro" id="IPR043159">
    <property type="entry name" value="Lectin_gal-bd_sf"/>
</dbReference>
<reference evidence="4 6" key="2">
    <citation type="journal article" date="2013" name="Nature">
        <title>Insights into bilaterian evolution from three spiralian genomes.</title>
        <authorList>
            <person name="Simakov O."/>
            <person name="Marletaz F."/>
            <person name="Cho S.J."/>
            <person name="Edsinger-Gonzales E."/>
            <person name="Havlak P."/>
            <person name="Hellsten U."/>
            <person name="Kuo D.H."/>
            <person name="Larsson T."/>
            <person name="Lv J."/>
            <person name="Arendt D."/>
            <person name="Savage R."/>
            <person name="Osoegawa K."/>
            <person name="de Jong P."/>
            <person name="Grimwood J."/>
            <person name="Chapman J.A."/>
            <person name="Shapiro H."/>
            <person name="Aerts A."/>
            <person name="Otillar R.P."/>
            <person name="Terry A.Y."/>
            <person name="Boore J.L."/>
            <person name="Grigoriev I.V."/>
            <person name="Lindberg D.R."/>
            <person name="Seaver E.C."/>
            <person name="Weisblat D.A."/>
            <person name="Putnam N.H."/>
            <person name="Rokhsar D.S."/>
        </authorList>
    </citation>
    <scope>NUCLEOTIDE SEQUENCE</scope>
</reference>
<dbReference type="HOGENOM" id="CLU_812049_0_0_1"/>
<feature type="domain" description="SUEL-type lectin" evidence="3">
    <location>
        <begin position="98"/>
        <end position="175"/>
    </location>
</feature>
<dbReference type="InterPro" id="IPR000922">
    <property type="entry name" value="Lectin_gal-bd_dom"/>
</dbReference>
<dbReference type="GeneID" id="20203420"/>
<dbReference type="EMBL" id="KB096275">
    <property type="protein sequence ID" value="ESO06911.1"/>
    <property type="molecule type" value="Genomic_DNA"/>
</dbReference>
<proteinExistence type="predicted"/>
<keyword evidence="6" id="KW-1185">Reference proteome</keyword>
<dbReference type="PANTHER" id="PTHR46780">
    <property type="entry name" value="PROTEIN EVA-1"/>
    <property type="match status" value="1"/>
</dbReference>
<dbReference type="Pfam" id="PF02140">
    <property type="entry name" value="SUEL_Lectin"/>
    <property type="match status" value="1"/>
</dbReference>
<feature type="domain" description="CUB" evidence="2">
    <location>
        <begin position="179"/>
        <end position="238"/>
    </location>
</feature>
<dbReference type="EnsemblMetazoa" id="HelroT170946">
    <property type="protein sequence ID" value="HelroP170946"/>
    <property type="gene ID" value="HelroG170946"/>
</dbReference>
<dbReference type="RefSeq" id="XP_009015007.1">
    <property type="nucleotide sequence ID" value="XM_009016759.1"/>
</dbReference>
<dbReference type="InterPro" id="IPR035914">
    <property type="entry name" value="Sperma_CUB_dom_sf"/>
</dbReference>
<organism evidence="5 6">
    <name type="scientific">Helobdella robusta</name>
    <name type="common">Californian leech</name>
    <dbReference type="NCBI Taxonomy" id="6412"/>
    <lineage>
        <taxon>Eukaryota</taxon>
        <taxon>Metazoa</taxon>
        <taxon>Spiralia</taxon>
        <taxon>Lophotrochozoa</taxon>
        <taxon>Annelida</taxon>
        <taxon>Clitellata</taxon>
        <taxon>Hirudinea</taxon>
        <taxon>Rhynchobdellida</taxon>
        <taxon>Glossiphoniidae</taxon>
        <taxon>Helobdella</taxon>
    </lineage>
</organism>
<evidence type="ECO:0000313" key="4">
    <source>
        <dbReference type="EMBL" id="ESO06911.1"/>
    </source>
</evidence>